<feature type="transmembrane region" description="Helical" evidence="6">
    <location>
        <begin position="137"/>
        <end position="157"/>
    </location>
</feature>
<dbReference type="GO" id="GO:0005886">
    <property type="term" value="C:plasma membrane"/>
    <property type="evidence" value="ECO:0007669"/>
    <property type="project" value="TreeGrafter"/>
</dbReference>
<dbReference type="OrthoDB" id="9802195at2"/>
<proteinExistence type="predicted"/>
<dbReference type="AlphaFoldDB" id="A0A1V4SE36"/>
<dbReference type="RefSeq" id="WP_080066428.1">
    <property type="nucleotide sequence ID" value="NZ_MZGX01000033.1"/>
</dbReference>
<evidence type="ECO:0000256" key="3">
    <source>
        <dbReference type="ARBA" id="ARBA00022960"/>
    </source>
</evidence>
<evidence type="ECO:0000256" key="1">
    <source>
        <dbReference type="ARBA" id="ARBA00004141"/>
    </source>
</evidence>
<reference evidence="7 8" key="1">
    <citation type="submission" date="2017-03" db="EMBL/GenBank/DDBJ databases">
        <title>Genome sequence of Clostridium hungatei DSM 14427.</title>
        <authorList>
            <person name="Poehlein A."/>
            <person name="Daniel R."/>
        </authorList>
    </citation>
    <scope>NUCLEOTIDE SEQUENCE [LARGE SCALE GENOMIC DNA]</scope>
    <source>
        <strain evidence="7 8">DSM 14427</strain>
    </source>
</reference>
<keyword evidence="4 6" id="KW-1133">Transmembrane helix</keyword>
<comment type="caution">
    <text evidence="7">The sequence shown here is derived from an EMBL/GenBank/DDBJ whole genome shotgun (WGS) entry which is preliminary data.</text>
</comment>
<dbReference type="EMBL" id="MZGX01000033">
    <property type="protein sequence ID" value="OPX42179.1"/>
    <property type="molecule type" value="Genomic_DNA"/>
</dbReference>
<accession>A0A1V4SE36</accession>
<feature type="transmembrane region" description="Helical" evidence="6">
    <location>
        <begin position="408"/>
        <end position="430"/>
    </location>
</feature>
<feature type="transmembrane region" description="Helical" evidence="6">
    <location>
        <begin position="78"/>
        <end position="97"/>
    </location>
</feature>
<evidence type="ECO:0000256" key="2">
    <source>
        <dbReference type="ARBA" id="ARBA00022692"/>
    </source>
</evidence>
<feature type="transmembrane region" description="Helical" evidence="6">
    <location>
        <begin position="222"/>
        <end position="239"/>
    </location>
</feature>
<dbReference type="GO" id="GO:0015648">
    <property type="term" value="F:lipid-linked peptidoglycan transporter activity"/>
    <property type="evidence" value="ECO:0007669"/>
    <property type="project" value="TreeGrafter"/>
</dbReference>
<evidence type="ECO:0000313" key="8">
    <source>
        <dbReference type="Proteomes" id="UP000191554"/>
    </source>
</evidence>
<keyword evidence="8" id="KW-1185">Reference proteome</keyword>
<name>A0A1V4SE36_RUMHU</name>
<dbReference type="STRING" id="48256.CLHUN_39660"/>
<dbReference type="Proteomes" id="UP000191554">
    <property type="component" value="Unassembled WGS sequence"/>
</dbReference>
<feature type="transmembrane region" description="Helical" evidence="6">
    <location>
        <begin position="112"/>
        <end position="130"/>
    </location>
</feature>
<keyword evidence="3" id="KW-0133">Cell shape</keyword>
<gene>
    <name evidence="7" type="primary">ftsW_3</name>
    <name evidence="7" type="ORF">CLHUN_39660</name>
</gene>
<evidence type="ECO:0000256" key="4">
    <source>
        <dbReference type="ARBA" id="ARBA00022989"/>
    </source>
</evidence>
<dbReference type="Pfam" id="PF01098">
    <property type="entry name" value="FTSW_RODA_SPOVE"/>
    <property type="match status" value="1"/>
</dbReference>
<dbReference type="InterPro" id="IPR001182">
    <property type="entry name" value="FtsW/RodA"/>
</dbReference>
<evidence type="ECO:0000256" key="6">
    <source>
        <dbReference type="SAM" id="Phobius"/>
    </source>
</evidence>
<evidence type="ECO:0000313" key="7">
    <source>
        <dbReference type="EMBL" id="OPX42179.1"/>
    </source>
</evidence>
<dbReference type="GO" id="GO:0051301">
    <property type="term" value="P:cell division"/>
    <property type="evidence" value="ECO:0007669"/>
    <property type="project" value="InterPro"/>
</dbReference>
<comment type="subcellular location">
    <subcellularLocation>
        <location evidence="1">Membrane</location>
        <topology evidence="1">Multi-pass membrane protein</topology>
    </subcellularLocation>
</comment>
<sequence>MNKKIITFLDDVCIHIKCKAVHKDIRDELTNHIYELKEEYANRSPDEEKALEMAISAMGNCDELGSRLNKQHKPETEWSLIGLTAIIAVIGGIIMYMSSMFDSLQAVSFERYLFFAVIGMGVLAGLYFFDYTKLKKLAFPIYLITFILLLFTLYKGATFNGRSFLTIGGISVSSDYVPIMFLAAITGFMEKGRGKGGMAVAGILSLALISLIPVIALPNLTVAFVLMICYAVLIISSVIKNHFGGYRKLQLASLGGIGILFISIITFGIISEPYRLERISSFITRGQSDPSGAGWQQVMADKWLSASTLFGKSAETVNGYSIDRGMPGLTTNYVLINVIATLGWVVGIALVLAIAVFIGRMFVTTRKIKNAYGFYLSLGACTILSAQFAISVLINFNLLPLTDISLPFVSYGGVGYIANMALVGIILSVWRRNNLISGSHKKISQSKNRFISFEDGKLIISFK</sequence>
<keyword evidence="2 6" id="KW-0812">Transmembrane</keyword>
<feature type="transmembrane region" description="Helical" evidence="6">
    <location>
        <begin position="251"/>
        <end position="270"/>
    </location>
</feature>
<dbReference type="PANTHER" id="PTHR30474">
    <property type="entry name" value="CELL CYCLE PROTEIN"/>
    <property type="match status" value="1"/>
</dbReference>
<feature type="transmembrane region" description="Helical" evidence="6">
    <location>
        <begin position="163"/>
        <end position="185"/>
    </location>
</feature>
<organism evidence="7 8">
    <name type="scientific">Ruminiclostridium hungatei</name>
    <name type="common">Clostridium hungatei</name>
    <dbReference type="NCBI Taxonomy" id="48256"/>
    <lineage>
        <taxon>Bacteria</taxon>
        <taxon>Bacillati</taxon>
        <taxon>Bacillota</taxon>
        <taxon>Clostridia</taxon>
        <taxon>Eubacteriales</taxon>
        <taxon>Oscillospiraceae</taxon>
        <taxon>Ruminiclostridium</taxon>
    </lineage>
</organism>
<feature type="transmembrane region" description="Helical" evidence="6">
    <location>
        <begin position="197"/>
        <end position="216"/>
    </location>
</feature>
<dbReference type="GO" id="GO:0032153">
    <property type="term" value="C:cell division site"/>
    <property type="evidence" value="ECO:0007669"/>
    <property type="project" value="TreeGrafter"/>
</dbReference>
<feature type="transmembrane region" description="Helical" evidence="6">
    <location>
        <begin position="334"/>
        <end position="359"/>
    </location>
</feature>
<dbReference type="PANTHER" id="PTHR30474:SF1">
    <property type="entry name" value="PEPTIDOGLYCAN GLYCOSYLTRANSFERASE MRDB"/>
    <property type="match status" value="1"/>
</dbReference>
<keyword evidence="5 6" id="KW-0472">Membrane</keyword>
<protein>
    <submittedName>
        <fullName evidence="7">Lipid II flippase FtsW</fullName>
    </submittedName>
</protein>
<feature type="transmembrane region" description="Helical" evidence="6">
    <location>
        <begin position="371"/>
        <end position="396"/>
    </location>
</feature>
<evidence type="ECO:0000256" key="5">
    <source>
        <dbReference type="ARBA" id="ARBA00023136"/>
    </source>
</evidence>
<dbReference type="GO" id="GO:0008360">
    <property type="term" value="P:regulation of cell shape"/>
    <property type="evidence" value="ECO:0007669"/>
    <property type="project" value="UniProtKB-KW"/>
</dbReference>